<organism evidence="4 5">
    <name type="scientific">Anthostomella pinea</name>
    <dbReference type="NCBI Taxonomy" id="933095"/>
    <lineage>
        <taxon>Eukaryota</taxon>
        <taxon>Fungi</taxon>
        <taxon>Dikarya</taxon>
        <taxon>Ascomycota</taxon>
        <taxon>Pezizomycotina</taxon>
        <taxon>Sordariomycetes</taxon>
        <taxon>Xylariomycetidae</taxon>
        <taxon>Xylariales</taxon>
        <taxon>Xylariaceae</taxon>
        <taxon>Anthostomella</taxon>
    </lineage>
</organism>
<feature type="compositionally biased region" description="Polar residues" evidence="2">
    <location>
        <begin position="253"/>
        <end position="291"/>
    </location>
</feature>
<dbReference type="PANTHER" id="PTHR12357">
    <property type="entry name" value="YTH YT521-B HOMOLOGY DOMAIN-CONTAINING"/>
    <property type="match status" value="1"/>
</dbReference>
<feature type="compositionally biased region" description="Low complexity" evidence="2">
    <location>
        <begin position="55"/>
        <end position="72"/>
    </location>
</feature>
<feature type="compositionally biased region" description="Polar residues" evidence="2">
    <location>
        <begin position="97"/>
        <end position="111"/>
    </location>
</feature>
<sequence length="766" mass="86156">MTQQRSRPPGKRTIATPGPRSCPGTYEKASRVSSASRDGKVTAHGALVRPDIVDASTSSPTPSPSTGPSASAQILNQGMSPGGENSHHPILGPGLSSGVSNSSLPHTNSHTAGKKDHQPYQHHPQTHLSAGCMAGNMADDHFYSDEDYLRMEYKGDSEKDANDAFNEFINYPETESSSGPYHPDMDKTYDQQDEAFDQLQQPTNLPSFQYDGSADEPRQTTEYKSCSLFTSDREPALRRAGQRVTLGEYMQRMTTRGNQGTQAAATSTSLSNRGNQRNQPTATPTTLGNRGSQSNQAAANSTSLTTANLHKATMAINKNTGAGFVVTRNSHGHSVTLDLNKIAATSPNMADDLADWLQLTQWHNIDFRKHELTRHRQLQEIEAEEAKIEAKKQQLLATSYMYKPVHADTQVTPQMRDSQMRDSHMRDGLPGPEAYYNSPTPQHCPTPTRSISKPADDHWNNDADGGFYGADARENTSALMQDDEYSYDDPQETKPRPGRTQATRSVRDRDRSASPRRSRDESVDSRRNYSYRNRGDCRRDGERPGLSHAAQRSLASRITRPDAYTERREYRDERSGRASPQRRERDEPPKRDFPRERRYRGFAKKIDLGNHRDTRFFIMKCYNFCNVYDSMDEGLWATQPQNEEMLSKAFTECKNVILFFSTNKSHAFQGYARMTSLPSVATARPRWWASINWKISEPFEVEWLSKMAVDDVHVRHIANPLNDGLSVTRGRDGQEIDADAGRELVFLMNNRAAIDMKDGERFRARR</sequence>
<evidence type="ECO:0000313" key="5">
    <source>
        <dbReference type="Proteomes" id="UP001295740"/>
    </source>
</evidence>
<dbReference type="InterPro" id="IPR045168">
    <property type="entry name" value="YTH_prot"/>
</dbReference>
<dbReference type="PANTHER" id="PTHR12357:SF3">
    <property type="entry name" value="YTH DOMAIN-CONTAINING PROTEIN 1"/>
    <property type="match status" value="1"/>
</dbReference>
<evidence type="ECO:0000256" key="1">
    <source>
        <dbReference type="SAM" id="Coils"/>
    </source>
</evidence>
<proteinExistence type="predicted"/>
<protein>
    <submittedName>
        <fullName evidence="4">Uu.00g130730.m01.CDS01</fullName>
    </submittedName>
</protein>
<reference evidence="4" key="1">
    <citation type="submission" date="2023-10" db="EMBL/GenBank/DDBJ databases">
        <authorList>
            <person name="Hackl T."/>
        </authorList>
    </citation>
    <scope>NUCLEOTIDE SEQUENCE</scope>
</reference>
<feature type="compositionally biased region" description="Acidic residues" evidence="2">
    <location>
        <begin position="481"/>
        <end position="490"/>
    </location>
</feature>
<dbReference type="GO" id="GO:0005654">
    <property type="term" value="C:nucleoplasm"/>
    <property type="evidence" value="ECO:0007669"/>
    <property type="project" value="TreeGrafter"/>
</dbReference>
<dbReference type="GO" id="GO:0003729">
    <property type="term" value="F:mRNA binding"/>
    <property type="evidence" value="ECO:0007669"/>
    <property type="project" value="TreeGrafter"/>
</dbReference>
<dbReference type="AlphaFoldDB" id="A0AAI8VJV4"/>
<feature type="region of interest" description="Disordered" evidence="2">
    <location>
        <begin position="1"/>
        <end position="125"/>
    </location>
</feature>
<feature type="coiled-coil region" evidence="1">
    <location>
        <begin position="369"/>
        <end position="398"/>
    </location>
</feature>
<dbReference type="GO" id="GO:0048024">
    <property type="term" value="P:regulation of mRNA splicing, via spliceosome"/>
    <property type="evidence" value="ECO:0007669"/>
    <property type="project" value="TreeGrafter"/>
</dbReference>
<keyword evidence="5" id="KW-1185">Reference proteome</keyword>
<dbReference type="Pfam" id="PF04146">
    <property type="entry name" value="YTH"/>
    <property type="match status" value="1"/>
</dbReference>
<name>A0AAI8VJV4_9PEZI</name>
<accession>A0AAI8VJV4</accession>
<feature type="domain" description="YTH" evidence="3">
    <location>
        <begin position="614"/>
        <end position="748"/>
    </location>
</feature>
<feature type="compositionally biased region" description="Polar residues" evidence="2">
    <location>
        <begin position="437"/>
        <end position="451"/>
    </location>
</feature>
<dbReference type="PROSITE" id="PS50882">
    <property type="entry name" value="YTH"/>
    <property type="match status" value="1"/>
</dbReference>
<dbReference type="GO" id="GO:1990247">
    <property type="term" value="F:N6-methyladenosine-containing RNA reader activity"/>
    <property type="evidence" value="ECO:0007669"/>
    <property type="project" value="TreeGrafter"/>
</dbReference>
<dbReference type="GO" id="GO:0000398">
    <property type="term" value="P:mRNA splicing, via spliceosome"/>
    <property type="evidence" value="ECO:0007669"/>
    <property type="project" value="TreeGrafter"/>
</dbReference>
<evidence type="ECO:0000259" key="3">
    <source>
        <dbReference type="PROSITE" id="PS50882"/>
    </source>
</evidence>
<feature type="compositionally biased region" description="Low complexity" evidence="2">
    <location>
        <begin position="292"/>
        <end position="301"/>
    </location>
</feature>
<feature type="compositionally biased region" description="Basic and acidic residues" evidence="2">
    <location>
        <begin position="505"/>
        <end position="545"/>
    </location>
</feature>
<dbReference type="Proteomes" id="UP001295740">
    <property type="component" value="Unassembled WGS sequence"/>
</dbReference>
<dbReference type="CDD" id="cd21134">
    <property type="entry name" value="YTH"/>
    <property type="match status" value="1"/>
</dbReference>
<gene>
    <name evidence="4" type="ORF">KHLLAP_LOCUS6147</name>
</gene>
<evidence type="ECO:0000313" key="4">
    <source>
        <dbReference type="EMBL" id="CAJ2505679.1"/>
    </source>
</evidence>
<feature type="compositionally biased region" description="Basic and acidic residues" evidence="2">
    <location>
        <begin position="559"/>
        <end position="596"/>
    </location>
</feature>
<feature type="region of interest" description="Disordered" evidence="2">
    <location>
        <begin position="413"/>
        <end position="598"/>
    </location>
</feature>
<dbReference type="EMBL" id="CAUWAG010000007">
    <property type="protein sequence ID" value="CAJ2505679.1"/>
    <property type="molecule type" value="Genomic_DNA"/>
</dbReference>
<evidence type="ECO:0000256" key="2">
    <source>
        <dbReference type="SAM" id="MobiDB-lite"/>
    </source>
</evidence>
<dbReference type="Gene3D" id="3.10.590.10">
    <property type="entry name" value="ph1033 like domains"/>
    <property type="match status" value="1"/>
</dbReference>
<comment type="caution">
    <text evidence="4">The sequence shown here is derived from an EMBL/GenBank/DDBJ whole genome shotgun (WGS) entry which is preliminary data.</text>
</comment>
<feature type="compositionally biased region" description="Basic and acidic residues" evidence="2">
    <location>
        <begin position="418"/>
        <end position="427"/>
    </location>
</feature>
<keyword evidence="1" id="KW-0175">Coiled coil</keyword>
<feature type="region of interest" description="Disordered" evidence="2">
    <location>
        <begin position="253"/>
        <end position="301"/>
    </location>
</feature>
<dbReference type="InterPro" id="IPR007275">
    <property type="entry name" value="YTH_domain"/>
</dbReference>